<dbReference type="AlphaFoldDB" id="A0A162U4A3"/>
<dbReference type="GO" id="GO:0016787">
    <property type="term" value="F:hydrolase activity"/>
    <property type="evidence" value="ECO:0007669"/>
    <property type="project" value="UniProtKB-KW"/>
</dbReference>
<dbReference type="InterPro" id="IPR005754">
    <property type="entry name" value="Sortase"/>
</dbReference>
<dbReference type="Proteomes" id="UP000076603">
    <property type="component" value="Unassembled WGS sequence"/>
</dbReference>
<accession>A0A162U4A3</accession>
<dbReference type="STRING" id="1121326.CLMAG_04340"/>
<feature type="active site" description="Proton donor/acceptor" evidence="2">
    <location>
        <position position="116"/>
    </location>
</feature>
<dbReference type="InterPro" id="IPR042000">
    <property type="entry name" value="Sortase_D_2"/>
</dbReference>
<keyword evidence="1" id="KW-0378">Hydrolase</keyword>
<dbReference type="PATRIC" id="fig|1121326.3.peg.412"/>
<dbReference type="CDD" id="cd06166">
    <property type="entry name" value="Sortase_D_2"/>
    <property type="match status" value="1"/>
</dbReference>
<dbReference type="Pfam" id="PF04203">
    <property type="entry name" value="Sortase"/>
    <property type="match status" value="1"/>
</dbReference>
<dbReference type="EMBL" id="LWAE01000001">
    <property type="protein sequence ID" value="KZL93410.1"/>
    <property type="molecule type" value="Genomic_DNA"/>
</dbReference>
<evidence type="ECO:0000313" key="4">
    <source>
        <dbReference type="Proteomes" id="UP000076603"/>
    </source>
</evidence>
<evidence type="ECO:0000313" key="3">
    <source>
        <dbReference type="EMBL" id="KZL93410.1"/>
    </source>
</evidence>
<evidence type="ECO:0000256" key="2">
    <source>
        <dbReference type="PIRSR" id="PIRSR605754-1"/>
    </source>
</evidence>
<comment type="caution">
    <text evidence="3">The sequence shown here is derived from an EMBL/GenBank/DDBJ whole genome shotgun (WGS) entry which is preliminary data.</text>
</comment>
<name>A0A162U4A3_9CLOT</name>
<gene>
    <name evidence="3" type="ORF">CLMAG_04340</name>
</gene>
<protein>
    <submittedName>
        <fullName evidence="3">Sortase family protein</fullName>
    </submittedName>
</protein>
<dbReference type="NCBIfam" id="TIGR01076">
    <property type="entry name" value="sortase_fam"/>
    <property type="match status" value="1"/>
</dbReference>
<keyword evidence="4" id="KW-1185">Reference proteome</keyword>
<dbReference type="OrthoDB" id="154054at2"/>
<proteinExistence type="predicted"/>
<organism evidence="3 4">
    <name type="scientific">Clostridium magnum DSM 2767</name>
    <dbReference type="NCBI Taxonomy" id="1121326"/>
    <lineage>
        <taxon>Bacteria</taxon>
        <taxon>Bacillati</taxon>
        <taxon>Bacillota</taxon>
        <taxon>Clostridia</taxon>
        <taxon>Eubacteriales</taxon>
        <taxon>Clostridiaceae</taxon>
        <taxon>Clostridium</taxon>
    </lineage>
</organism>
<evidence type="ECO:0000256" key="1">
    <source>
        <dbReference type="ARBA" id="ARBA00022801"/>
    </source>
</evidence>
<feature type="active site" description="Acyl-thioester intermediate" evidence="2">
    <location>
        <position position="177"/>
    </location>
</feature>
<dbReference type="SUPFAM" id="SSF63817">
    <property type="entry name" value="Sortase"/>
    <property type="match status" value="1"/>
</dbReference>
<dbReference type="RefSeq" id="WP_066617303.1">
    <property type="nucleotide sequence ID" value="NZ_FQXL01000054.1"/>
</dbReference>
<dbReference type="InterPro" id="IPR023365">
    <property type="entry name" value="Sortase_dom-sf"/>
</dbReference>
<sequence length="194" mass="21851">MKKIIGIIMILAGISLIAFSGFAKYKVYKNQKDMINAFENTIKDVDKEKTYTDDSEIKSKDLDNIKGAIGIITIPKINLKAAICEGIESENLKYAVGHFPGTPLPGEMGNFCIAGHRSYTYGEFFNRLDELQVDDEIIVKTNINEYKYKVYEKKVVEPSEISVLDNTKEPIITLVTCTPIRIATHRLIIKGKLE</sequence>
<dbReference type="Gene3D" id="2.40.260.10">
    <property type="entry name" value="Sortase"/>
    <property type="match status" value="1"/>
</dbReference>
<reference evidence="3 4" key="1">
    <citation type="submission" date="2016-04" db="EMBL/GenBank/DDBJ databases">
        <title>Genome sequence of Clostridium magnum DSM 2767.</title>
        <authorList>
            <person name="Poehlein A."/>
            <person name="Uhlig R."/>
            <person name="Fischer R."/>
            <person name="Bahl H."/>
            <person name="Daniel R."/>
        </authorList>
    </citation>
    <scope>NUCLEOTIDE SEQUENCE [LARGE SCALE GENOMIC DNA]</scope>
    <source>
        <strain evidence="3 4">DSM 2767</strain>
    </source>
</reference>